<dbReference type="GO" id="GO:0005737">
    <property type="term" value="C:cytoplasm"/>
    <property type="evidence" value="ECO:0007669"/>
    <property type="project" value="TreeGrafter"/>
</dbReference>
<evidence type="ECO:0000313" key="3">
    <source>
        <dbReference type="EMBL" id="WMV36177.1"/>
    </source>
</evidence>
<dbReference type="GO" id="GO:0004364">
    <property type="term" value="F:glutathione transferase activity"/>
    <property type="evidence" value="ECO:0007669"/>
    <property type="project" value="InterPro"/>
</dbReference>
<dbReference type="InterPro" id="IPR036282">
    <property type="entry name" value="Glutathione-S-Trfase_C_sf"/>
</dbReference>
<dbReference type="Proteomes" id="UP001234989">
    <property type="component" value="Chromosome 6"/>
</dbReference>
<evidence type="ECO:0000259" key="2">
    <source>
        <dbReference type="PROSITE" id="PS50405"/>
    </source>
</evidence>
<dbReference type="SUPFAM" id="SSF47616">
    <property type="entry name" value="GST C-terminal domain-like"/>
    <property type="match status" value="1"/>
</dbReference>
<protein>
    <recommendedName>
        <fullName evidence="2">GST C-terminal domain-containing protein</fullName>
    </recommendedName>
</protein>
<dbReference type="Pfam" id="PF13410">
    <property type="entry name" value="GST_C_2"/>
    <property type="match status" value="1"/>
</dbReference>
<dbReference type="PANTHER" id="PTHR32419:SF31">
    <property type="entry name" value="OS02G0814800 PROTEIN"/>
    <property type="match status" value="1"/>
</dbReference>
<dbReference type="SUPFAM" id="SSF52833">
    <property type="entry name" value="Thioredoxin-like"/>
    <property type="match status" value="1"/>
</dbReference>
<dbReference type="InterPro" id="IPR026960">
    <property type="entry name" value="RVT-Znf"/>
</dbReference>
<dbReference type="InterPro" id="IPR047047">
    <property type="entry name" value="GST_Omega-like_C"/>
</dbReference>
<dbReference type="Pfam" id="PF13409">
    <property type="entry name" value="GST_N_2"/>
    <property type="match status" value="1"/>
</dbReference>
<dbReference type="Pfam" id="PF13966">
    <property type="entry name" value="zf-RVT"/>
    <property type="match status" value="1"/>
</dbReference>
<feature type="transmembrane region" description="Helical" evidence="1">
    <location>
        <begin position="360"/>
        <end position="379"/>
    </location>
</feature>
<feature type="domain" description="GST C-terminal" evidence="2">
    <location>
        <begin position="242"/>
        <end position="368"/>
    </location>
</feature>
<evidence type="ECO:0000313" key="4">
    <source>
        <dbReference type="Proteomes" id="UP001234989"/>
    </source>
</evidence>
<dbReference type="InterPro" id="IPR016639">
    <property type="entry name" value="GST_Omega/GSH"/>
</dbReference>
<dbReference type="Gene3D" id="1.20.1050.10">
    <property type="match status" value="1"/>
</dbReference>
<proteinExistence type="predicted"/>
<reference evidence="3" key="1">
    <citation type="submission" date="2023-08" db="EMBL/GenBank/DDBJ databases">
        <title>A de novo genome assembly of Solanum verrucosum Schlechtendal, a Mexican diploid species geographically isolated from the other diploid A-genome species in potato relatives.</title>
        <authorList>
            <person name="Hosaka K."/>
        </authorList>
    </citation>
    <scope>NUCLEOTIDE SEQUENCE</scope>
    <source>
        <tissue evidence="3">Young leaves</tissue>
    </source>
</reference>
<dbReference type="PANTHER" id="PTHR32419">
    <property type="entry name" value="GLUTATHIONYL-HYDROQUINONE REDUCTASE"/>
    <property type="match status" value="1"/>
</dbReference>
<dbReference type="CDD" id="cd03190">
    <property type="entry name" value="GST_C_Omega_like"/>
    <property type="match status" value="1"/>
</dbReference>
<sequence length="792" mass="91182">MYSTHVSSFISIPFPPSKSKTHKLKYPKILHTKLCSSTPRMSLNQNSNTNLINTITKLLWGPSLPPQLLISTVRSTWSAAWQLMMSQLAPSDPTGSYTRPTSQFRLYSNPKLKVSPKDLHLYVGLPCPWAHRTLIVRALKGLEDSVPVSIASPGIDGSWEFPFFSDPDKDKLVPSLDKANGCKTLREVYKLRRAGYSGRSTVPMLWDMEKKEVLCNESYDIIEIFNSGLNEIAGNPELDLSPPALKDDIRKWNDIIYPNVNNGVYRCGFAQSQEAYDKAAEGLFRTLEMLEDHLGGSRYLCGDVLTLADVCLFTTLIRFDVVYNVLFKCTKKKLIEFTILHGYLRDIYQTLHWNPFPTRIPILIPIPIPILISILIGWFGTAQLSKKSGGLGIKNLGLQNRCLLSKWLWRFGKEGQALWKDVIVSKYGQTDSWTSNTVTSTYGVSVWRSIRNLWPKLARNICYKVGEGTRILFWKDKWIGQNSLMEDFADLYSFCDNPGASIDEMWSQQGWNITLRRLLNDWEVDRVANLLQRLEDFPGLNTNPDAIRWKHDRDGEFSVGRMYKRDLATQPGEIAGPWKQIWKSNTPTKIKCFTWLVCRRACLTQERLKKRGFQIVSRCFFCHEKEETNNHLFLHCRVTAQIWYLFQSIIQDPWVVPEHTADLLNCWMRRGGSKTQKKWWNLVPSCIWWSIWKERNNRCFKNITNPMQKVKENCINTLYFWCKEEGIDDIPKVAETCNMGQIMEGYYKILFPLNPGGINPIMPSGCEDEVLSKPHNRDSLSLETKVVQHSVS</sequence>
<dbReference type="InterPro" id="IPR004045">
    <property type="entry name" value="Glutathione_S-Trfase_N"/>
</dbReference>
<keyword evidence="1" id="KW-0472">Membrane</keyword>
<keyword evidence="1" id="KW-0812">Transmembrane</keyword>
<dbReference type="PROSITE" id="PS50405">
    <property type="entry name" value="GST_CTER"/>
    <property type="match status" value="1"/>
</dbReference>
<dbReference type="InterPro" id="IPR036249">
    <property type="entry name" value="Thioredoxin-like_sf"/>
</dbReference>
<dbReference type="EMBL" id="CP133617">
    <property type="protein sequence ID" value="WMV36177.1"/>
    <property type="molecule type" value="Genomic_DNA"/>
</dbReference>
<gene>
    <name evidence="3" type="ORF">MTR67_029562</name>
</gene>
<evidence type="ECO:0000256" key="1">
    <source>
        <dbReference type="SAM" id="Phobius"/>
    </source>
</evidence>
<organism evidence="3 4">
    <name type="scientific">Solanum verrucosum</name>
    <dbReference type="NCBI Taxonomy" id="315347"/>
    <lineage>
        <taxon>Eukaryota</taxon>
        <taxon>Viridiplantae</taxon>
        <taxon>Streptophyta</taxon>
        <taxon>Embryophyta</taxon>
        <taxon>Tracheophyta</taxon>
        <taxon>Spermatophyta</taxon>
        <taxon>Magnoliopsida</taxon>
        <taxon>eudicotyledons</taxon>
        <taxon>Gunneridae</taxon>
        <taxon>Pentapetalae</taxon>
        <taxon>asterids</taxon>
        <taxon>lamiids</taxon>
        <taxon>Solanales</taxon>
        <taxon>Solanaceae</taxon>
        <taxon>Solanoideae</taxon>
        <taxon>Solaneae</taxon>
        <taxon>Solanum</taxon>
    </lineage>
</organism>
<name>A0AAF0R4I2_SOLVR</name>
<accession>A0AAF0R4I2</accession>
<dbReference type="FunFam" id="3.40.30.10:FF:000265">
    <property type="entry name" value="Glutathione S-transferase family protein"/>
    <property type="match status" value="1"/>
</dbReference>
<dbReference type="InterPro" id="IPR010987">
    <property type="entry name" value="Glutathione-S-Trfase_C-like"/>
</dbReference>
<dbReference type="AlphaFoldDB" id="A0AAF0R4I2"/>
<keyword evidence="4" id="KW-1185">Reference proteome</keyword>
<dbReference type="Gene3D" id="3.40.30.10">
    <property type="entry name" value="Glutaredoxin"/>
    <property type="match status" value="2"/>
</dbReference>
<keyword evidence="1" id="KW-1133">Transmembrane helix</keyword>